<dbReference type="RefSeq" id="XP_035319392.1">
    <property type="nucleotide sequence ID" value="XM_035464722.1"/>
</dbReference>
<protein>
    <recommendedName>
        <fullName evidence="4">DNA topoisomerase (ATP-hydrolyzing)</fullName>
        <ecNumber evidence="4">5.6.2.2</ecNumber>
    </recommendedName>
</protein>
<dbReference type="PRINTS" id="PR01550">
    <property type="entry name" value="TOP6AFAMILY"/>
</dbReference>
<dbReference type="Gene3D" id="1.10.10.10">
    <property type="entry name" value="Winged helix-like DNA-binding domain superfamily/Winged helix DNA-binding domain"/>
    <property type="match status" value="1"/>
</dbReference>
<keyword evidence="7" id="KW-0799">Topoisomerase</keyword>
<reference evidence="13" key="1">
    <citation type="submission" date="2020-03" db="EMBL/GenBank/DDBJ databases">
        <title>Site-based positive gene gene selection in Geosmithia morbida across the United States reveals a broad range of putative effectors and factors for local host and environmental adapation.</title>
        <authorList>
            <person name="Onufrak A."/>
            <person name="Murdoch R.W."/>
            <person name="Gazis R."/>
            <person name="Huff M."/>
            <person name="Staton M."/>
            <person name="Klingeman W."/>
            <person name="Hadziabdic D."/>
        </authorList>
    </citation>
    <scope>NUCLEOTIDE SEQUENCE</scope>
    <source>
        <strain evidence="13">1262</strain>
    </source>
</reference>
<keyword evidence="5" id="KW-0479">Metal-binding</keyword>
<comment type="catalytic activity">
    <reaction evidence="1">
        <text>ATP-dependent breakage, passage and rejoining of double-stranded DNA.</text>
        <dbReference type="EC" id="5.6.2.2"/>
    </reaction>
</comment>
<dbReference type="GO" id="GO:0000706">
    <property type="term" value="P:meiotic DNA double-strand break processing"/>
    <property type="evidence" value="ECO:0007669"/>
    <property type="project" value="TreeGrafter"/>
</dbReference>
<feature type="domain" description="Topoisomerase 6 subunit A/Spo11 TOPRIM" evidence="12">
    <location>
        <begin position="222"/>
        <end position="293"/>
    </location>
</feature>
<dbReference type="Proteomes" id="UP000749293">
    <property type="component" value="Unassembled WGS sequence"/>
</dbReference>
<dbReference type="PROSITE" id="PS52041">
    <property type="entry name" value="TOPO_IIB"/>
    <property type="match status" value="1"/>
</dbReference>
<dbReference type="GO" id="GO:0042138">
    <property type="term" value="P:meiotic DNA double-strand break formation"/>
    <property type="evidence" value="ECO:0007669"/>
    <property type="project" value="TreeGrafter"/>
</dbReference>
<evidence type="ECO:0000313" key="13">
    <source>
        <dbReference type="EMBL" id="KAF4120740.1"/>
    </source>
</evidence>
<dbReference type="GO" id="GO:0007131">
    <property type="term" value="P:reciprocal meiotic recombination"/>
    <property type="evidence" value="ECO:0007669"/>
    <property type="project" value="TreeGrafter"/>
</dbReference>
<dbReference type="GO" id="GO:0005524">
    <property type="term" value="F:ATP binding"/>
    <property type="evidence" value="ECO:0007669"/>
    <property type="project" value="InterPro"/>
</dbReference>
<dbReference type="GO" id="GO:0000228">
    <property type="term" value="C:nuclear chromosome"/>
    <property type="evidence" value="ECO:0007669"/>
    <property type="project" value="TreeGrafter"/>
</dbReference>
<sequence>MDQHNVLASSHAKSIANVRPAGSHTGALIIQIEGIIESILDDVTADRELTIDFISSPRRYSDSLGGPTKRQSNLVSVMLLRVLIMINHREANSYLSHAVARVLFILQLCHDALVADEILTKRYSLTHIRHIFYQNQALFGKQSCVDILVECLALTLGTCREELNIVASSKGLFSGPITLRLRDSSFVNGSWAESGTVIPVSMSIRSIDTSQIKWVLVVEKDAKGYPDDSTRSFLQLINEHDALLPILVLVDYDPDGLNIFQCYRFGSTRWNSNGNAGVNWLGIKTEQTLHLGARLSSHSSDPAYSSAEYENECSQAISSNLPYSMSSLACRGPVTHLTERDRRLAYSMLKRLSMFHAQDTEALELRRELQIILCLGVKAEIQWLDESGSIAKWLEHEISDALSQW</sequence>
<dbReference type="Gene3D" id="3.40.1360.10">
    <property type="match status" value="1"/>
</dbReference>
<proteinExistence type="inferred from homology"/>
<dbReference type="GO" id="GO:0046872">
    <property type="term" value="F:metal ion binding"/>
    <property type="evidence" value="ECO:0007669"/>
    <property type="project" value="UniProtKB-KW"/>
</dbReference>
<keyword evidence="8 10" id="KW-0238">DNA-binding</keyword>
<evidence type="ECO:0000256" key="8">
    <source>
        <dbReference type="ARBA" id="ARBA00023125"/>
    </source>
</evidence>
<evidence type="ECO:0000256" key="9">
    <source>
        <dbReference type="ARBA" id="ARBA00023235"/>
    </source>
</evidence>
<dbReference type="OrthoDB" id="5377392at2759"/>
<dbReference type="InterPro" id="IPR036388">
    <property type="entry name" value="WH-like_DNA-bd_sf"/>
</dbReference>
<comment type="caution">
    <text evidence="10">Lacks conserved residue(s) required for the propagation of feature annotation.</text>
</comment>
<dbReference type="InterPro" id="IPR002815">
    <property type="entry name" value="Spo11/TopoVI_A"/>
</dbReference>
<evidence type="ECO:0000259" key="12">
    <source>
        <dbReference type="Pfam" id="PF21180"/>
    </source>
</evidence>
<dbReference type="AlphaFoldDB" id="A0A9P5D2E8"/>
<dbReference type="SUPFAM" id="SSF56726">
    <property type="entry name" value="DNA topoisomerase IV, alpha subunit"/>
    <property type="match status" value="1"/>
</dbReference>
<evidence type="ECO:0000313" key="14">
    <source>
        <dbReference type="Proteomes" id="UP000749293"/>
    </source>
</evidence>
<evidence type="ECO:0000256" key="4">
    <source>
        <dbReference type="ARBA" id="ARBA00012895"/>
    </source>
</evidence>
<organism evidence="13 14">
    <name type="scientific">Geosmithia morbida</name>
    <dbReference type="NCBI Taxonomy" id="1094350"/>
    <lineage>
        <taxon>Eukaryota</taxon>
        <taxon>Fungi</taxon>
        <taxon>Dikarya</taxon>
        <taxon>Ascomycota</taxon>
        <taxon>Pezizomycotina</taxon>
        <taxon>Sordariomycetes</taxon>
        <taxon>Hypocreomycetidae</taxon>
        <taxon>Hypocreales</taxon>
        <taxon>Bionectriaceae</taxon>
        <taxon>Geosmithia</taxon>
    </lineage>
</organism>
<dbReference type="GeneID" id="55968974"/>
<dbReference type="PANTHER" id="PTHR10848:SF0">
    <property type="entry name" value="MEIOTIC RECOMBINATION PROTEIN SPO11"/>
    <property type="match status" value="1"/>
</dbReference>
<evidence type="ECO:0000256" key="10">
    <source>
        <dbReference type="PROSITE-ProRule" id="PRU01385"/>
    </source>
</evidence>
<evidence type="ECO:0000259" key="11">
    <source>
        <dbReference type="Pfam" id="PF04406"/>
    </source>
</evidence>
<keyword evidence="9" id="KW-0413">Isomerase</keyword>
<feature type="domain" description="Spo11/DNA topoisomerase VI subunit A N-terminal" evidence="11">
    <location>
        <begin position="99"/>
        <end position="165"/>
    </location>
</feature>
<accession>A0A9P5D2E8</accession>
<dbReference type="GO" id="GO:0003918">
    <property type="term" value="F:DNA topoisomerase type II (double strand cut, ATP-hydrolyzing) activity"/>
    <property type="evidence" value="ECO:0007669"/>
    <property type="project" value="UniProtKB-EC"/>
</dbReference>
<keyword evidence="14" id="KW-1185">Reference proteome</keyword>
<dbReference type="PANTHER" id="PTHR10848">
    <property type="entry name" value="MEIOTIC RECOMBINATION PROTEIN SPO11"/>
    <property type="match status" value="1"/>
</dbReference>
<dbReference type="CDD" id="cd00223">
    <property type="entry name" value="TOPRIM_TopoIIB_SPO"/>
    <property type="match status" value="1"/>
</dbReference>
<dbReference type="InterPro" id="IPR034136">
    <property type="entry name" value="TOPRIM_Topo6A/Spo11"/>
</dbReference>
<keyword evidence="6" id="KW-0460">Magnesium</keyword>
<evidence type="ECO:0000256" key="6">
    <source>
        <dbReference type="ARBA" id="ARBA00022842"/>
    </source>
</evidence>
<dbReference type="GO" id="GO:0003677">
    <property type="term" value="F:DNA binding"/>
    <property type="evidence" value="ECO:0007669"/>
    <property type="project" value="UniProtKB-UniRule"/>
</dbReference>
<dbReference type="InterPro" id="IPR013049">
    <property type="entry name" value="Spo11/TopoVI_A_N"/>
</dbReference>
<evidence type="ECO:0000256" key="5">
    <source>
        <dbReference type="ARBA" id="ARBA00022723"/>
    </source>
</evidence>
<dbReference type="Pfam" id="PF21180">
    <property type="entry name" value="TOP6A-Spo11_Toprim"/>
    <property type="match status" value="1"/>
</dbReference>
<dbReference type="EMBL" id="JAANYQ010000015">
    <property type="protein sequence ID" value="KAF4120740.1"/>
    <property type="molecule type" value="Genomic_DNA"/>
</dbReference>
<evidence type="ECO:0000256" key="3">
    <source>
        <dbReference type="ARBA" id="ARBA00006559"/>
    </source>
</evidence>
<dbReference type="Pfam" id="PF04406">
    <property type="entry name" value="TP6A_N"/>
    <property type="match status" value="1"/>
</dbReference>
<dbReference type="InterPro" id="IPR036078">
    <property type="entry name" value="Spo11/TopoVI_A_sf"/>
</dbReference>
<comment type="similarity">
    <text evidence="3 10">Belongs to the TOP6A family.</text>
</comment>
<dbReference type="EC" id="5.6.2.2" evidence="4"/>
<evidence type="ECO:0000256" key="1">
    <source>
        <dbReference type="ARBA" id="ARBA00000185"/>
    </source>
</evidence>
<comment type="cofactor">
    <cofactor evidence="2">
        <name>Mg(2+)</name>
        <dbReference type="ChEBI" id="CHEBI:18420"/>
    </cofactor>
</comment>
<comment type="caution">
    <text evidence="13">The sequence shown here is derived from an EMBL/GenBank/DDBJ whole genome shotgun (WGS) entry which is preliminary data.</text>
</comment>
<name>A0A9P5D2E8_9HYPO</name>
<evidence type="ECO:0000256" key="7">
    <source>
        <dbReference type="ARBA" id="ARBA00023029"/>
    </source>
</evidence>
<evidence type="ECO:0000256" key="2">
    <source>
        <dbReference type="ARBA" id="ARBA00001946"/>
    </source>
</evidence>
<gene>
    <name evidence="13" type="ORF">GMORB2_2744</name>
</gene>